<evidence type="ECO:0000313" key="2">
    <source>
        <dbReference type="Proteomes" id="UP000077115"/>
    </source>
</evidence>
<dbReference type="PANTHER" id="PTHR33129">
    <property type="entry name" value="PROTEIN KINASE DOMAIN-CONTAINING PROTEIN-RELATED"/>
    <property type="match status" value="1"/>
</dbReference>
<reference evidence="1 2" key="1">
    <citation type="submission" date="2006-10" db="EMBL/GenBank/DDBJ databases">
        <title>The Genome Sequence of Batrachochytrium dendrobatidis JEL423.</title>
        <authorList>
            <consortium name="The Broad Institute Genome Sequencing Platform"/>
            <person name="Birren B."/>
            <person name="Lander E."/>
            <person name="Galagan J."/>
            <person name="Cuomo C."/>
            <person name="Devon K."/>
            <person name="Jaffe D."/>
            <person name="Butler J."/>
            <person name="Alvarez P."/>
            <person name="Gnerre S."/>
            <person name="Grabherr M."/>
            <person name="Kleber M."/>
            <person name="Mauceli E."/>
            <person name="Brockman W."/>
            <person name="Young S."/>
            <person name="LaButti K."/>
            <person name="Sykes S."/>
            <person name="DeCaprio D."/>
            <person name="Crawford M."/>
            <person name="Koehrsen M."/>
            <person name="Engels R."/>
            <person name="Montgomery P."/>
            <person name="Pearson M."/>
            <person name="Howarth C."/>
            <person name="Larson L."/>
            <person name="White J."/>
            <person name="O'Leary S."/>
            <person name="Kodira C."/>
            <person name="Zeng Q."/>
            <person name="Yandava C."/>
            <person name="Alvarado L."/>
            <person name="Longcore J."/>
            <person name="James T."/>
        </authorList>
    </citation>
    <scope>NUCLEOTIDE SEQUENCE [LARGE SCALE GENOMIC DNA]</scope>
    <source>
        <strain evidence="1 2">JEL423</strain>
    </source>
</reference>
<sequence>MQEMFGGAPNEISRHLFEIYGHMVFCTGGQTLKCRCLEDGTVTDITLDALNGQRITFGINTIPTAAALDGNYYEPTDDDDFAAIDSLSRQGKFQFTVAALTSYLWS</sequence>
<accession>A0A177WNE8</accession>
<dbReference type="Proteomes" id="UP000077115">
    <property type="component" value="Unassembled WGS sequence"/>
</dbReference>
<name>A0A177WNE8_BATDL</name>
<dbReference type="AlphaFoldDB" id="A0A177WNE8"/>
<proteinExistence type="predicted"/>
<evidence type="ECO:0000313" key="1">
    <source>
        <dbReference type="EMBL" id="OAJ41382.1"/>
    </source>
</evidence>
<dbReference type="EMBL" id="DS022305">
    <property type="protein sequence ID" value="OAJ41382.1"/>
    <property type="molecule type" value="Genomic_DNA"/>
</dbReference>
<protein>
    <submittedName>
        <fullName evidence="1">Uncharacterized protein</fullName>
    </submittedName>
</protein>
<dbReference type="OrthoDB" id="434211at2759"/>
<dbReference type="VEuPathDB" id="FungiDB:BDEG_24994"/>
<dbReference type="InterPro" id="IPR052980">
    <property type="entry name" value="Crinkler_effector"/>
</dbReference>
<reference evidence="1 2" key="2">
    <citation type="submission" date="2016-05" db="EMBL/GenBank/DDBJ databases">
        <title>Lineage-specific infection strategies underlie the spectrum of fungal disease in amphibians.</title>
        <authorList>
            <person name="Cuomo C.A."/>
            <person name="Farrer R.A."/>
            <person name="James T."/>
            <person name="Longcore J."/>
            <person name="Birren B."/>
        </authorList>
    </citation>
    <scope>NUCLEOTIDE SEQUENCE [LARGE SCALE GENOMIC DNA]</scope>
    <source>
        <strain evidence="1 2">JEL423</strain>
    </source>
</reference>
<gene>
    <name evidence="1" type="ORF">BDEG_24994</name>
</gene>
<organism evidence="1 2">
    <name type="scientific">Batrachochytrium dendrobatidis (strain JEL423)</name>
    <dbReference type="NCBI Taxonomy" id="403673"/>
    <lineage>
        <taxon>Eukaryota</taxon>
        <taxon>Fungi</taxon>
        <taxon>Fungi incertae sedis</taxon>
        <taxon>Chytridiomycota</taxon>
        <taxon>Chytridiomycota incertae sedis</taxon>
        <taxon>Chytridiomycetes</taxon>
        <taxon>Rhizophydiales</taxon>
        <taxon>Rhizophydiales incertae sedis</taxon>
        <taxon>Batrachochytrium</taxon>
    </lineage>
</organism>
<dbReference type="eggNOG" id="KOG0154">
    <property type="taxonomic scope" value="Eukaryota"/>
</dbReference>
<dbReference type="PANTHER" id="PTHR33129:SF1">
    <property type="entry name" value="ATP-BINDING PROTEIN"/>
    <property type="match status" value="1"/>
</dbReference>